<evidence type="ECO:0000313" key="3">
    <source>
        <dbReference type="Proteomes" id="UP001229651"/>
    </source>
</evidence>
<dbReference type="InterPro" id="IPR018713">
    <property type="entry name" value="MPAB/Lcp_cat_dom"/>
</dbReference>
<sequence>MGQAAAPARLDDAMIGAGLLAAGANVIMQLAHPGVGYGVYESRVDSGNLFKHPIKRNRTTITYLAVAALGSDEERAAYREAVNVSHRQVRSTEQSPVRYNAFDPKLQLWVAACLYRGVEDVYEAFVGPLEGEKAEEIYRHSAVLGTTLQVKEEMWPADRAAFEKYWNAALDEVSIDDTVREYLMGIADLRFLPKIVSRALGPVNRFLTTGFLPAKFRQEMKLDWTARDQRRFEKVLKAVSVLVRLSPKPLREFPYNAYLADFRRRLRTGRPLV</sequence>
<dbReference type="RefSeq" id="WP_306994762.1">
    <property type="nucleotide sequence ID" value="NZ_JAUSUT010000001.1"/>
</dbReference>
<dbReference type="PANTHER" id="PTHR36151:SF3">
    <property type="entry name" value="ER-BOUND OXYGENASE MPAB_MPAB'_RUBBER OXYGENASE CATALYTIC DOMAIN-CONTAINING PROTEIN"/>
    <property type="match status" value="1"/>
</dbReference>
<evidence type="ECO:0000313" key="2">
    <source>
        <dbReference type="EMBL" id="MDQ0380651.1"/>
    </source>
</evidence>
<feature type="domain" description="ER-bound oxygenase mpaB/mpaB'/Rubber oxygenase catalytic" evidence="1">
    <location>
        <begin position="16"/>
        <end position="239"/>
    </location>
</feature>
<organism evidence="2 3">
    <name type="scientific">Amycolatopsis thermophila</name>
    <dbReference type="NCBI Taxonomy" id="206084"/>
    <lineage>
        <taxon>Bacteria</taxon>
        <taxon>Bacillati</taxon>
        <taxon>Actinomycetota</taxon>
        <taxon>Actinomycetes</taxon>
        <taxon>Pseudonocardiales</taxon>
        <taxon>Pseudonocardiaceae</taxon>
        <taxon>Amycolatopsis</taxon>
    </lineage>
</organism>
<proteinExistence type="predicted"/>
<dbReference type="EMBL" id="JAUSUT010000001">
    <property type="protein sequence ID" value="MDQ0380651.1"/>
    <property type="molecule type" value="Genomic_DNA"/>
</dbReference>
<name>A0ABU0EZF2_9PSEU</name>
<comment type="caution">
    <text evidence="2">The sequence shown here is derived from an EMBL/GenBank/DDBJ whole genome shotgun (WGS) entry which is preliminary data.</text>
</comment>
<gene>
    <name evidence="2" type="ORF">FB470_004645</name>
</gene>
<accession>A0ABU0EZF2</accession>
<reference evidence="2 3" key="1">
    <citation type="submission" date="2023-07" db="EMBL/GenBank/DDBJ databases">
        <title>Sequencing the genomes of 1000 actinobacteria strains.</title>
        <authorList>
            <person name="Klenk H.-P."/>
        </authorList>
    </citation>
    <scope>NUCLEOTIDE SEQUENCE [LARGE SCALE GENOMIC DNA]</scope>
    <source>
        <strain evidence="2 3">DSM 45805</strain>
    </source>
</reference>
<dbReference type="PANTHER" id="PTHR36151">
    <property type="entry name" value="BLR2777 PROTEIN"/>
    <property type="match status" value="1"/>
</dbReference>
<dbReference type="Pfam" id="PF09995">
    <property type="entry name" value="MPAB_Lcp_cat"/>
    <property type="match status" value="1"/>
</dbReference>
<evidence type="ECO:0000259" key="1">
    <source>
        <dbReference type="Pfam" id="PF09995"/>
    </source>
</evidence>
<protein>
    <submittedName>
        <fullName evidence="2">Uncharacterized protein (DUF2236 family)</fullName>
    </submittedName>
</protein>
<dbReference type="Proteomes" id="UP001229651">
    <property type="component" value="Unassembled WGS sequence"/>
</dbReference>
<keyword evidence="3" id="KW-1185">Reference proteome</keyword>